<dbReference type="RefSeq" id="WP_094235929.1">
    <property type="nucleotide sequence ID" value="NZ_CP022657.1"/>
</dbReference>
<protein>
    <submittedName>
        <fullName evidence="1">Uncharacterized protein</fullName>
    </submittedName>
</protein>
<accession>A0A223CZ23</accession>
<name>A0A223CZ23_9BACL</name>
<keyword evidence="2" id="KW-1185">Reference proteome</keyword>
<dbReference type="EMBL" id="CP022657">
    <property type="protein sequence ID" value="ASS74679.1"/>
    <property type="molecule type" value="Genomic_DNA"/>
</dbReference>
<dbReference type="Proteomes" id="UP000214688">
    <property type="component" value="Chromosome"/>
</dbReference>
<sequence>MNRFHCCATCQHYAVNKVAGRSISKCARLGFDTNPKYQFDCWNPKPNVKKLMEKEKGFSPE</sequence>
<dbReference type="OrthoDB" id="2377175at2"/>
<evidence type="ECO:0000313" key="2">
    <source>
        <dbReference type="Proteomes" id="UP000214688"/>
    </source>
</evidence>
<dbReference type="AlphaFoldDB" id="A0A223CZ23"/>
<dbReference type="KEGG" id="tab:CIG75_06635"/>
<proteinExistence type="predicted"/>
<evidence type="ECO:0000313" key="1">
    <source>
        <dbReference type="EMBL" id="ASS74679.1"/>
    </source>
</evidence>
<organism evidence="1 2">
    <name type="scientific">Tumebacillus algifaecis</name>
    <dbReference type="NCBI Taxonomy" id="1214604"/>
    <lineage>
        <taxon>Bacteria</taxon>
        <taxon>Bacillati</taxon>
        <taxon>Bacillota</taxon>
        <taxon>Bacilli</taxon>
        <taxon>Bacillales</taxon>
        <taxon>Alicyclobacillaceae</taxon>
        <taxon>Tumebacillus</taxon>
    </lineage>
</organism>
<gene>
    <name evidence="1" type="ORF">CIG75_06635</name>
</gene>
<reference evidence="1 2" key="1">
    <citation type="journal article" date="2015" name="Int. J. Syst. Evol. Microbiol.">
        <title>Tumebacillus algifaecis sp. nov., isolated from decomposing algal scum.</title>
        <authorList>
            <person name="Wu Y.F."/>
            <person name="Zhang B."/>
            <person name="Xing P."/>
            <person name="Wu Q.L."/>
            <person name="Liu S.J."/>
        </authorList>
    </citation>
    <scope>NUCLEOTIDE SEQUENCE [LARGE SCALE GENOMIC DNA]</scope>
    <source>
        <strain evidence="1 2">THMBR28</strain>
    </source>
</reference>